<dbReference type="GO" id="GO:0000976">
    <property type="term" value="F:transcription cis-regulatory region binding"/>
    <property type="evidence" value="ECO:0007669"/>
    <property type="project" value="TreeGrafter"/>
</dbReference>
<dbReference type="PROSITE" id="PS50931">
    <property type="entry name" value="HTH_LYSR"/>
    <property type="match status" value="1"/>
</dbReference>
<feature type="domain" description="HTH lysR-type" evidence="5">
    <location>
        <begin position="44"/>
        <end position="101"/>
    </location>
</feature>
<protein>
    <submittedName>
        <fullName evidence="6">LysR family transcriptional regulator</fullName>
    </submittedName>
</protein>
<dbReference type="PANTHER" id="PTHR30126:SF39">
    <property type="entry name" value="HTH-TYPE TRANSCRIPTIONAL REGULATOR CYSL"/>
    <property type="match status" value="1"/>
</dbReference>
<dbReference type="Gene3D" id="1.10.10.10">
    <property type="entry name" value="Winged helix-like DNA-binding domain superfamily/Winged helix DNA-binding domain"/>
    <property type="match status" value="1"/>
</dbReference>
<dbReference type="Pfam" id="PF03466">
    <property type="entry name" value="LysR_substrate"/>
    <property type="match status" value="1"/>
</dbReference>
<dbReference type="SUPFAM" id="SSF53850">
    <property type="entry name" value="Periplasmic binding protein-like II"/>
    <property type="match status" value="1"/>
</dbReference>
<evidence type="ECO:0000313" key="7">
    <source>
        <dbReference type="Proteomes" id="UP000367750"/>
    </source>
</evidence>
<dbReference type="Gene3D" id="3.40.190.290">
    <property type="match status" value="1"/>
</dbReference>
<dbReference type="InterPro" id="IPR005119">
    <property type="entry name" value="LysR_subst-bd"/>
</dbReference>
<evidence type="ECO:0000256" key="1">
    <source>
        <dbReference type="ARBA" id="ARBA00009437"/>
    </source>
</evidence>
<dbReference type="InterPro" id="IPR000847">
    <property type="entry name" value="LysR_HTH_N"/>
</dbReference>
<reference evidence="6 7" key="1">
    <citation type="submission" date="2019-09" db="EMBL/GenBank/DDBJ databases">
        <title>Bacillus ochoae sp. nov., Paenibacillus whitsoniae sp. nov., Paenibacillus spiritus sp. nov. Isolated from the Mars Exploration Rover during spacecraft assembly.</title>
        <authorList>
            <person name="Seuylemezian A."/>
            <person name="Vaishampayan P."/>
        </authorList>
    </citation>
    <scope>NUCLEOTIDE SEQUENCE [LARGE SCALE GENOMIC DNA]</scope>
    <source>
        <strain evidence="6 7">MER_111</strain>
    </source>
</reference>
<keyword evidence="4" id="KW-0804">Transcription</keyword>
<dbReference type="AlphaFoldDB" id="A0A5J5G8V1"/>
<dbReference type="EMBL" id="VYKK01000015">
    <property type="protein sequence ID" value="KAA9004166.1"/>
    <property type="molecule type" value="Genomic_DNA"/>
</dbReference>
<name>A0A5J5G8V1_9BACL</name>
<gene>
    <name evidence="6" type="ORF">F4V43_12265</name>
</gene>
<dbReference type="Proteomes" id="UP000367750">
    <property type="component" value="Unassembled WGS sequence"/>
</dbReference>
<keyword evidence="3" id="KW-0238">DNA-binding</keyword>
<dbReference type="Pfam" id="PF00126">
    <property type="entry name" value="HTH_1"/>
    <property type="match status" value="1"/>
</dbReference>
<proteinExistence type="inferred from homology"/>
<keyword evidence="2" id="KW-0805">Transcription regulation</keyword>
<dbReference type="GO" id="GO:0003700">
    <property type="term" value="F:DNA-binding transcription factor activity"/>
    <property type="evidence" value="ECO:0007669"/>
    <property type="project" value="InterPro"/>
</dbReference>
<dbReference type="OrthoDB" id="9785745at2"/>
<evidence type="ECO:0000313" key="6">
    <source>
        <dbReference type="EMBL" id="KAA9004166.1"/>
    </source>
</evidence>
<dbReference type="InterPro" id="IPR036390">
    <property type="entry name" value="WH_DNA-bd_sf"/>
</dbReference>
<comment type="similarity">
    <text evidence="1">Belongs to the LysR transcriptional regulatory family.</text>
</comment>
<accession>A0A5J5G8V1</accession>
<evidence type="ECO:0000259" key="5">
    <source>
        <dbReference type="PROSITE" id="PS50931"/>
    </source>
</evidence>
<dbReference type="CDD" id="cd05466">
    <property type="entry name" value="PBP2_LTTR_substrate"/>
    <property type="match status" value="1"/>
</dbReference>
<dbReference type="PANTHER" id="PTHR30126">
    <property type="entry name" value="HTH-TYPE TRANSCRIPTIONAL REGULATOR"/>
    <property type="match status" value="1"/>
</dbReference>
<comment type="caution">
    <text evidence="6">The sequence shown here is derived from an EMBL/GenBank/DDBJ whole genome shotgun (WGS) entry which is preliminary data.</text>
</comment>
<dbReference type="InterPro" id="IPR036388">
    <property type="entry name" value="WH-like_DNA-bd_sf"/>
</dbReference>
<sequence length="366" mass="39057">MSSLCKPYDKNTNNLYIVSYKYSIIRKQMTFQRNGESRRRGKRMNVLKMQIVAGIEKYKKVTDVAAALGMKQPTVSFHMKSLEKEFGTSLFQQRGGRVLLTEAGRTLLPYAIKIVALAEEAGRSVKAMSDQQSQGPLPLAAAPVPGGCWLPSAAAAFLRERPEVRLRLSVLPEHVLRERLRSREIGLALLTLPPGSPPQGDASLHFRPAGQDEPVLVFPPGHALDRPGDLAAPGLPADTVAGLAAPAEHPAVTPGQAAALPLWLPEAGSCIRQSADAWAARNGVALMARGEAGSFEALMGLVLADGSPGICSAAAAAAELAAGRLRGIPLPGESAAACPWGWSWRRDQELTPLQEALMDACGQRNQ</sequence>
<evidence type="ECO:0000256" key="4">
    <source>
        <dbReference type="ARBA" id="ARBA00023163"/>
    </source>
</evidence>
<organism evidence="6 7">
    <name type="scientific">Paenibacillus spiritus</name>
    <dbReference type="NCBI Taxonomy" id="2496557"/>
    <lineage>
        <taxon>Bacteria</taxon>
        <taxon>Bacillati</taxon>
        <taxon>Bacillota</taxon>
        <taxon>Bacilli</taxon>
        <taxon>Bacillales</taxon>
        <taxon>Paenibacillaceae</taxon>
        <taxon>Paenibacillus</taxon>
    </lineage>
</organism>
<keyword evidence="7" id="KW-1185">Reference proteome</keyword>
<evidence type="ECO:0000256" key="2">
    <source>
        <dbReference type="ARBA" id="ARBA00023015"/>
    </source>
</evidence>
<evidence type="ECO:0000256" key="3">
    <source>
        <dbReference type="ARBA" id="ARBA00023125"/>
    </source>
</evidence>
<dbReference type="SUPFAM" id="SSF46785">
    <property type="entry name" value="Winged helix' DNA-binding domain"/>
    <property type="match status" value="1"/>
</dbReference>